<feature type="transmembrane region" description="Helical" evidence="9">
    <location>
        <begin position="84"/>
        <end position="107"/>
    </location>
</feature>
<reference evidence="11 12" key="1">
    <citation type="journal article" date="2016" name="Int. J. Syst. Evol. Microbiol.">
        <title>Pontibacter aydingkolensis sp. nov., isolated from soil of a salt lake.</title>
        <authorList>
            <person name="Osman G."/>
            <person name="Zhang T."/>
            <person name="Lou K."/>
            <person name="Gao Y."/>
            <person name="Chang W."/>
            <person name="Lin Q."/>
            <person name="Yang H.M."/>
            <person name="Huo X.D."/>
            <person name="Wang N."/>
        </authorList>
    </citation>
    <scope>NUCLEOTIDE SEQUENCE [LARGE SCALE GENOMIC DNA]</scope>
    <source>
        <strain evidence="11 12">KACC 19255</strain>
    </source>
</reference>
<accession>A0ABS7CRS6</accession>
<evidence type="ECO:0000313" key="12">
    <source>
        <dbReference type="Proteomes" id="UP000813018"/>
    </source>
</evidence>
<comment type="similarity">
    <text evidence="8">Belongs to the TRAP transporter small permease family.</text>
</comment>
<dbReference type="PANTHER" id="PTHR35011:SF2">
    <property type="entry name" value="2,3-DIKETO-L-GULONATE TRAP TRANSPORTER SMALL PERMEASE PROTEIN YIAM"/>
    <property type="match status" value="1"/>
</dbReference>
<gene>
    <name evidence="11" type="ORF">K0O23_05605</name>
</gene>
<evidence type="ECO:0000256" key="3">
    <source>
        <dbReference type="ARBA" id="ARBA00022475"/>
    </source>
</evidence>
<proteinExistence type="inferred from homology"/>
<evidence type="ECO:0000256" key="9">
    <source>
        <dbReference type="SAM" id="Phobius"/>
    </source>
</evidence>
<keyword evidence="5 9" id="KW-0812">Transmembrane</keyword>
<keyword evidence="12" id="KW-1185">Reference proteome</keyword>
<evidence type="ECO:0000313" key="11">
    <source>
        <dbReference type="EMBL" id="MBW7466535.1"/>
    </source>
</evidence>
<evidence type="ECO:0000256" key="2">
    <source>
        <dbReference type="ARBA" id="ARBA00022448"/>
    </source>
</evidence>
<evidence type="ECO:0000256" key="6">
    <source>
        <dbReference type="ARBA" id="ARBA00022989"/>
    </source>
</evidence>
<organism evidence="11 12">
    <name type="scientific">Pontibacter aydingkolensis</name>
    <dbReference type="NCBI Taxonomy" id="1911536"/>
    <lineage>
        <taxon>Bacteria</taxon>
        <taxon>Pseudomonadati</taxon>
        <taxon>Bacteroidota</taxon>
        <taxon>Cytophagia</taxon>
        <taxon>Cytophagales</taxon>
        <taxon>Hymenobacteraceae</taxon>
        <taxon>Pontibacter</taxon>
    </lineage>
</organism>
<dbReference type="InterPro" id="IPR055348">
    <property type="entry name" value="DctQ"/>
</dbReference>
<protein>
    <submittedName>
        <fullName evidence="11">TRAP transporter small permease</fullName>
    </submittedName>
</protein>
<feature type="transmembrane region" description="Helical" evidence="9">
    <location>
        <begin position="127"/>
        <end position="146"/>
    </location>
</feature>
<sequence length="164" mass="18224">MKLRQTIDKALFTLLIVLMSAMVINVLWQVASRYVLKSPSSYTDEIARFLLIWVGLLGASYVASKRMHLAIDILPSKLEGVKQARLNILISAVVALFALFAMVWGGTKLVYITLTLNQTSAALNVPLGYIYTAIPLSGLLIVYYSISNLLIKPDLVEVDDKEDY</sequence>
<evidence type="ECO:0000256" key="5">
    <source>
        <dbReference type="ARBA" id="ARBA00022692"/>
    </source>
</evidence>
<dbReference type="Pfam" id="PF04290">
    <property type="entry name" value="DctQ"/>
    <property type="match status" value="1"/>
</dbReference>
<evidence type="ECO:0000256" key="7">
    <source>
        <dbReference type="ARBA" id="ARBA00023136"/>
    </source>
</evidence>
<dbReference type="InterPro" id="IPR007387">
    <property type="entry name" value="TRAP_DctQ"/>
</dbReference>
<keyword evidence="2" id="KW-0813">Transport</keyword>
<keyword evidence="3" id="KW-1003">Cell membrane</keyword>
<feature type="domain" description="Tripartite ATP-independent periplasmic transporters DctQ component" evidence="10">
    <location>
        <begin position="22"/>
        <end position="150"/>
    </location>
</feature>
<dbReference type="PANTHER" id="PTHR35011">
    <property type="entry name" value="2,3-DIKETO-L-GULONATE TRAP TRANSPORTER SMALL PERMEASE PROTEIN YIAM"/>
    <property type="match status" value="1"/>
</dbReference>
<keyword evidence="6 9" id="KW-1133">Transmembrane helix</keyword>
<keyword evidence="4" id="KW-0997">Cell inner membrane</keyword>
<evidence type="ECO:0000256" key="8">
    <source>
        <dbReference type="ARBA" id="ARBA00038436"/>
    </source>
</evidence>
<keyword evidence="7 9" id="KW-0472">Membrane</keyword>
<feature type="transmembrane region" description="Helical" evidence="9">
    <location>
        <begin position="46"/>
        <end position="63"/>
    </location>
</feature>
<feature type="transmembrane region" description="Helical" evidence="9">
    <location>
        <begin position="12"/>
        <end position="31"/>
    </location>
</feature>
<comment type="subcellular location">
    <subcellularLocation>
        <location evidence="1">Cell inner membrane</location>
        <topology evidence="1">Multi-pass membrane protein</topology>
    </subcellularLocation>
</comment>
<evidence type="ECO:0000259" key="10">
    <source>
        <dbReference type="Pfam" id="PF04290"/>
    </source>
</evidence>
<comment type="caution">
    <text evidence="11">The sequence shown here is derived from an EMBL/GenBank/DDBJ whole genome shotgun (WGS) entry which is preliminary data.</text>
</comment>
<name>A0ABS7CRS6_9BACT</name>
<evidence type="ECO:0000256" key="1">
    <source>
        <dbReference type="ARBA" id="ARBA00004429"/>
    </source>
</evidence>
<dbReference type="RefSeq" id="WP_219876408.1">
    <property type="nucleotide sequence ID" value="NZ_JAHYXK010000003.1"/>
</dbReference>
<dbReference type="EMBL" id="JAHYXK010000003">
    <property type="protein sequence ID" value="MBW7466535.1"/>
    <property type="molecule type" value="Genomic_DNA"/>
</dbReference>
<dbReference type="Proteomes" id="UP000813018">
    <property type="component" value="Unassembled WGS sequence"/>
</dbReference>
<evidence type="ECO:0000256" key="4">
    <source>
        <dbReference type="ARBA" id="ARBA00022519"/>
    </source>
</evidence>